<name>A0A9N9H0E1_9GLOM</name>
<feature type="compositionally biased region" description="Basic and acidic residues" evidence="1">
    <location>
        <begin position="22"/>
        <end position="38"/>
    </location>
</feature>
<dbReference type="AlphaFoldDB" id="A0A9N9H0E1"/>
<keyword evidence="3" id="KW-1185">Reference proteome</keyword>
<feature type="non-terminal residue" evidence="2">
    <location>
        <position position="1"/>
    </location>
</feature>
<dbReference type="Proteomes" id="UP000789396">
    <property type="component" value="Unassembled WGS sequence"/>
</dbReference>
<dbReference type="EMBL" id="CAJVPZ010012263">
    <property type="protein sequence ID" value="CAG8638157.1"/>
    <property type="molecule type" value="Genomic_DNA"/>
</dbReference>
<accession>A0A9N9H0E1</accession>
<protein>
    <submittedName>
        <fullName evidence="2">8319_t:CDS:1</fullName>
    </submittedName>
</protein>
<organism evidence="2 3">
    <name type="scientific">Racocetra fulgida</name>
    <dbReference type="NCBI Taxonomy" id="60492"/>
    <lineage>
        <taxon>Eukaryota</taxon>
        <taxon>Fungi</taxon>
        <taxon>Fungi incertae sedis</taxon>
        <taxon>Mucoromycota</taxon>
        <taxon>Glomeromycotina</taxon>
        <taxon>Glomeromycetes</taxon>
        <taxon>Diversisporales</taxon>
        <taxon>Gigasporaceae</taxon>
        <taxon>Racocetra</taxon>
    </lineage>
</organism>
<proteinExistence type="predicted"/>
<evidence type="ECO:0000256" key="1">
    <source>
        <dbReference type="SAM" id="MobiDB-lite"/>
    </source>
</evidence>
<reference evidence="2" key="1">
    <citation type="submission" date="2021-06" db="EMBL/GenBank/DDBJ databases">
        <authorList>
            <person name="Kallberg Y."/>
            <person name="Tangrot J."/>
            <person name="Rosling A."/>
        </authorList>
    </citation>
    <scope>NUCLEOTIDE SEQUENCE</scope>
    <source>
        <strain evidence="2">IN212</strain>
    </source>
</reference>
<gene>
    <name evidence="2" type="ORF">RFULGI_LOCUS7978</name>
</gene>
<evidence type="ECO:0000313" key="3">
    <source>
        <dbReference type="Proteomes" id="UP000789396"/>
    </source>
</evidence>
<feature type="non-terminal residue" evidence="2">
    <location>
        <position position="380"/>
    </location>
</feature>
<feature type="compositionally biased region" description="Basic and acidic residues" evidence="1">
    <location>
        <begin position="1"/>
        <end position="10"/>
    </location>
</feature>
<comment type="caution">
    <text evidence="2">The sequence shown here is derived from an EMBL/GenBank/DDBJ whole genome shotgun (WGS) entry which is preliminary data.</text>
</comment>
<feature type="compositionally biased region" description="Basic and acidic residues" evidence="1">
    <location>
        <begin position="45"/>
        <end position="54"/>
    </location>
</feature>
<feature type="region of interest" description="Disordered" evidence="1">
    <location>
        <begin position="1"/>
        <end position="54"/>
    </location>
</feature>
<sequence length="380" mass="43578">QHSTTKRTEDTIENQRFNLSREITRQQNERDVLEDDQRQRKKVNKSPEKTEEFTSDRSTALIELENLQNEQEVVESVETQYTQNFSIERNLFSIAAPIIFPSSITSAYADNSIIVRETLDLVELQHVHNFPEMQIRVTNDPVMNFVPAVSSTIADDVDISPNERETIELVETRQPQFLSLDRHSNSIVDPAPEMPPNFAQLYIYDTVHELQNRLSVMPSLDISVLAVLQQINANEDINYDAVNFECDEMDDTNIRKCKYVTLMQFYAYRLQVRVGKALTNDILAKARSDANNYALELTNKSLQNKALHHLQTILQKNGKNLSNFPHMPIPNVLPILPLCSHEEHQYNTLMLAHRAVANQSRLNSDQLAIFNAVTEAVETN</sequence>
<evidence type="ECO:0000313" key="2">
    <source>
        <dbReference type="EMBL" id="CAG8638157.1"/>
    </source>
</evidence>